<evidence type="ECO:0000256" key="2">
    <source>
        <dbReference type="SAM" id="MobiDB-lite"/>
    </source>
</evidence>
<gene>
    <name evidence="4" type="primary">ABSGL_02671.1 scaffold 3684</name>
</gene>
<reference evidence="4" key="1">
    <citation type="submission" date="2016-04" db="EMBL/GenBank/DDBJ databases">
        <authorList>
            <person name="Evans L.H."/>
            <person name="Alamgir A."/>
            <person name="Owens N."/>
            <person name="Weber N.D."/>
            <person name="Virtaneva K."/>
            <person name="Barbian K."/>
            <person name="Babar A."/>
            <person name="Rosenke K."/>
        </authorList>
    </citation>
    <scope>NUCLEOTIDE SEQUENCE [LARGE SCALE GENOMIC DNA]</scope>
    <source>
        <strain evidence="4">CBS 101.48</strain>
    </source>
</reference>
<evidence type="ECO:0000259" key="3">
    <source>
        <dbReference type="PROSITE" id="PS50157"/>
    </source>
</evidence>
<accession>A0A168LP21</accession>
<feature type="domain" description="C2H2-type" evidence="3">
    <location>
        <begin position="60"/>
        <end position="84"/>
    </location>
</feature>
<protein>
    <recommendedName>
        <fullName evidence="3">C2H2-type domain-containing protein</fullName>
    </recommendedName>
</protein>
<dbReference type="GO" id="GO:0008270">
    <property type="term" value="F:zinc ion binding"/>
    <property type="evidence" value="ECO:0007669"/>
    <property type="project" value="UniProtKB-KW"/>
</dbReference>
<feature type="region of interest" description="Disordered" evidence="2">
    <location>
        <begin position="25"/>
        <end position="48"/>
    </location>
</feature>
<keyword evidence="1" id="KW-0863">Zinc-finger</keyword>
<organism evidence="4">
    <name type="scientific">Absidia glauca</name>
    <name type="common">Pin mould</name>
    <dbReference type="NCBI Taxonomy" id="4829"/>
    <lineage>
        <taxon>Eukaryota</taxon>
        <taxon>Fungi</taxon>
        <taxon>Fungi incertae sedis</taxon>
        <taxon>Mucoromycota</taxon>
        <taxon>Mucoromycotina</taxon>
        <taxon>Mucoromycetes</taxon>
        <taxon>Mucorales</taxon>
        <taxon>Cunninghamellaceae</taxon>
        <taxon>Absidia</taxon>
    </lineage>
</organism>
<dbReference type="InterPro" id="IPR013087">
    <property type="entry name" value="Znf_C2H2_type"/>
</dbReference>
<dbReference type="OrthoDB" id="2283484at2759"/>
<evidence type="ECO:0000313" key="5">
    <source>
        <dbReference type="Proteomes" id="UP000078561"/>
    </source>
</evidence>
<name>A0A168LP21_ABSGL</name>
<keyword evidence="5" id="KW-1185">Reference proteome</keyword>
<proteinExistence type="predicted"/>
<keyword evidence="1" id="KW-0479">Metal-binding</keyword>
<feature type="compositionally biased region" description="Low complexity" evidence="2">
    <location>
        <begin position="28"/>
        <end position="39"/>
    </location>
</feature>
<sequence length="84" mass="9886">MMSPQISHPSFYPSLDWPLNKIEEDSLTETTAHSTTETTIPQQQQRHHSNMTFRRLSSGFRCESCQRRFHSIGNLSNHQQLYQH</sequence>
<dbReference type="PROSITE" id="PS00028">
    <property type="entry name" value="ZINC_FINGER_C2H2_1"/>
    <property type="match status" value="1"/>
</dbReference>
<evidence type="ECO:0000313" key="4">
    <source>
        <dbReference type="EMBL" id="SAL97200.1"/>
    </source>
</evidence>
<dbReference type="AlphaFoldDB" id="A0A168LP21"/>
<dbReference type="PROSITE" id="PS50157">
    <property type="entry name" value="ZINC_FINGER_C2H2_2"/>
    <property type="match status" value="1"/>
</dbReference>
<evidence type="ECO:0000256" key="1">
    <source>
        <dbReference type="PROSITE-ProRule" id="PRU00042"/>
    </source>
</evidence>
<dbReference type="Proteomes" id="UP000078561">
    <property type="component" value="Unassembled WGS sequence"/>
</dbReference>
<dbReference type="InParanoid" id="A0A168LP21"/>
<dbReference type="EMBL" id="LT551602">
    <property type="protein sequence ID" value="SAL97200.1"/>
    <property type="molecule type" value="Genomic_DNA"/>
</dbReference>
<keyword evidence="1" id="KW-0862">Zinc</keyword>